<dbReference type="Pfam" id="PF02416">
    <property type="entry name" value="TatA_B_E"/>
    <property type="match status" value="1"/>
</dbReference>
<name>A0A6J6N3T3_9ZZZZ</name>
<keyword evidence="3" id="KW-1003">Cell membrane</keyword>
<gene>
    <name evidence="11" type="ORF">UFOPK2373_00147</name>
</gene>
<protein>
    <submittedName>
        <fullName evidence="11">Unannotated protein</fullName>
    </submittedName>
</protein>
<proteinExistence type="inferred from homology"/>
<evidence type="ECO:0000256" key="9">
    <source>
        <dbReference type="SAM" id="MobiDB-lite"/>
    </source>
</evidence>
<organism evidence="11">
    <name type="scientific">freshwater metagenome</name>
    <dbReference type="NCBI Taxonomy" id="449393"/>
    <lineage>
        <taxon>unclassified sequences</taxon>
        <taxon>metagenomes</taxon>
        <taxon>ecological metagenomes</taxon>
    </lineage>
</organism>
<accession>A0A6J6N3T3</accession>
<dbReference type="InterPro" id="IPR006312">
    <property type="entry name" value="TatA/E"/>
</dbReference>
<dbReference type="PANTHER" id="PTHR42982">
    <property type="entry name" value="SEC-INDEPENDENT PROTEIN TRANSLOCASE PROTEIN TATA"/>
    <property type="match status" value="1"/>
</dbReference>
<evidence type="ECO:0000256" key="8">
    <source>
        <dbReference type="ARBA" id="ARBA00023136"/>
    </source>
</evidence>
<dbReference type="AlphaFoldDB" id="A0A6J6N3T3"/>
<evidence type="ECO:0000256" key="5">
    <source>
        <dbReference type="ARBA" id="ARBA00022927"/>
    </source>
</evidence>
<dbReference type="EMBL" id="CAEZXL010000012">
    <property type="protein sequence ID" value="CAB4679495.1"/>
    <property type="molecule type" value="Genomic_DNA"/>
</dbReference>
<dbReference type="HAMAP" id="MF_00236">
    <property type="entry name" value="TatA_E"/>
    <property type="match status" value="1"/>
</dbReference>
<keyword evidence="8 10" id="KW-0472">Membrane</keyword>
<evidence type="ECO:0000256" key="7">
    <source>
        <dbReference type="ARBA" id="ARBA00023010"/>
    </source>
</evidence>
<feature type="transmembrane region" description="Helical" evidence="10">
    <location>
        <begin position="6"/>
        <end position="24"/>
    </location>
</feature>
<keyword evidence="7" id="KW-0811">Translocation</keyword>
<reference evidence="11" key="1">
    <citation type="submission" date="2020-05" db="EMBL/GenBank/DDBJ databases">
        <authorList>
            <person name="Chiriac C."/>
            <person name="Salcher M."/>
            <person name="Ghai R."/>
            <person name="Kavagutti S V."/>
        </authorList>
    </citation>
    <scope>NUCLEOTIDE SEQUENCE</scope>
</reference>
<sequence length="68" mass="7810">MFAKGLQGWHIIVIVLVVLVLWGAPKLPGFAKSLGQSMRIFRKEMKQLGDEREEDKKKSSEKEQPKDE</sequence>
<evidence type="ECO:0000256" key="3">
    <source>
        <dbReference type="ARBA" id="ARBA00022475"/>
    </source>
</evidence>
<keyword evidence="6 10" id="KW-1133">Transmembrane helix</keyword>
<evidence type="ECO:0000256" key="2">
    <source>
        <dbReference type="ARBA" id="ARBA00022448"/>
    </source>
</evidence>
<evidence type="ECO:0000256" key="6">
    <source>
        <dbReference type="ARBA" id="ARBA00022989"/>
    </source>
</evidence>
<dbReference type="Gene3D" id="1.20.5.3310">
    <property type="match status" value="1"/>
</dbReference>
<keyword evidence="5" id="KW-0653">Protein transport</keyword>
<evidence type="ECO:0000256" key="1">
    <source>
        <dbReference type="ARBA" id="ARBA00004162"/>
    </source>
</evidence>
<dbReference type="GO" id="GO:0005886">
    <property type="term" value="C:plasma membrane"/>
    <property type="evidence" value="ECO:0007669"/>
    <property type="project" value="UniProtKB-SubCell"/>
</dbReference>
<keyword evidence="2" id="KW-0813">Transport</keyword>
<feature type="region of interest" description="Disordered" evidence="9">
    <location>
        <begin position="45"/>
        <end position="68"/>
    </location>
</feature>
<dbReference type="GO" id="GO:0043953">
    <property type="term" value="P:protein transport by the Tat complex"/>
    <property type="evidence" value="ECO:0007669"/>
    <property type="project" value="InterPro"/>
</dbReference>
<evidence type="ECO:0000313" key="11">
    <source>
        <dbReference type="EMBL" id="CAB4679495.1"/>
    </source>
</evidence>
<evidence type="ECO:0000256" key="10">
    <source>
        <dbReference type="SAM" id="Phobius"/>
    </source>
</evidence>
<evidence type="ECO:0000256" key="4">
    <source>
        <dbReference type="ARBA" id="ARBA00022692"/>
    </source>
</evidence>
<dbReference type="InterPro" id="IPR003369">
    <property type="entry name" value="TatA/B/E"/>
</dbReference>
<comment type="subcellular location">
    <subcellularLocation>
        <location evidence="1">Cell membrane</location>
        <topology evidence="1">Single-pass membrane protein</topology>
    </subcellularLocation>
</comment>
<keyword evidence="4 10" id="KW-0812">Transmembrane</keyword>
<dbReference type="PANTHER" id="PTHR42982:SF1">
    <property type="entry name" value="SEC-INDEPENDENT PROTEIN TRANSLOCASE PROTEIN TATA"/>
    <property type="match status" value="1"/>
</dbReference>